<proteinExistence type="predicted"/>
<evidence type="ECO:0000313" key="2">
    <source>
        <dbReference type="EMBL" id="GFR64974.1"/>
    </source>
</evidence>
<dbReference type="InterPro" id="IPR013587">
    <property type="entry name" value="Nitrate/nitrite_sensing"/>
</dbReference>
<protein>
    <submittedName>
        <fullName evidence="2">Guanylate cyclase 32E</fullName>
    </submittedName>
</protein>
<organism evidence="2 3">
    <name type="scientific">Elysia marginata</name>
    <dbReference type="NCBI Taxonomy" id="1093978"/>
    <lineage>
        <taxon>Eukaryota</taxon>
        <taxon>Metazoa</taxon>
        <taxon>Spiralia</taxon>
        <taxon>Lophotrochozoa</taxon>
        <taxon>Mollusca</taxon>
        <taxon>Gastropoda</taxon>
        <taxon>Heterobranchia</taxon>
        <taxon>Euthyneura</taxon>
        <taxon>Panpulmonata</taxon>
        <taxon>Sacoglossa</taxon>
        <taxon>Placobranchoidea</taxon>
        <taxon>Plakobranchidae</taxon>
        <taxon>Elysia</taxon>
    </lineage>
</organism>
<feature type="domain" description="Nitrate/nitrite sensing protein" evidence="1">
    <location>
        <begin position="5"/>
        <end position="148"/>
    </location>
</feature>
<comment type="caution">
    <text evidence="2">The sequence shown here is derived from an EMBL/GenBank/DDBJ whole genome shotgun (WGS) entry which is preliminary data.</text>
</comment>
<gene>
    <name evidence="2" type="ORF">ElyMa_000193000</name>
</gene>
<evidence type="ECO:0000313" key="3">
    <source>
        <dbReference type="Proteomes" id="UP000762676"/>
    </source>
</evidence>
<evidence type="ECO:0000259" key="1">
    <source>
        <dbReference type="Pfam" id="PF08376"/>
    </source>
</evidence>
<reference evidence="2 3" key="1">
    <citation type="journal article" date="2021" name="Elife">
        <title>Chloroplast acquisition without the gene transfer in kleptoplastic sea slugs, Plakobranchus ocellatus.</title>
        <authorList>
            <person name="Maeda T."/>
            <person name="Takahashi S."/>
            <person name="Yoshida T."/>
            <person name="Shimamura S."/>
            <person name="Takaki Y."/>
            <person name="Nagai Y."/>
            <person name="Toyoda A."/>
            <person name="Suzuki Y."/>
            <person name="Arimoto A."/>
            <person name="Ishii H."/>
            <person name="Satoh N."/>
            <person name="Nishiyama T."/>
            <person name="Hasebe M."/>
            <person name="Maruyama T."/>
            <person name="Minagawa J."/>
            <person name="Obokata J."/>
            <person name="Shigenobu S."/>
        </authorList>
    </citation>
    <scope>NUCLEOTIDE SEQUENCE [LARGE SCALE GENOMIC DNA]</scope>
</reference>
<dbReference type="EMBL" id="BMAT01000360">
    <property type="protein sequence ID" value="GFR64974.1"/>
    <property type="molecule type" value="Genomic_DNA"/>
</dbReference>
<sequence length="165" mass="18730">METGNVIHRTQIERGTTALYVSSKGDAQVWTNLQKAYEETDLVISSLTQWGEEPDIAHFETVDTYYSRIKAYRAQIAALNTTNITVPAVIKFYSDDNDVIIKWVGRRIQYSKSSELWKTLMGYYMLILSKEQAGVERALGSTFYAQGEYNLISSPVSFVGFSRTD</sequence>
<accession>A0AAV4EW91</accession>
<dbReference type="Pfam" id="PF08376">
    <property type="entry name" value="NIT"/>
    <property type="match status" value="1"/>
</dbReference>
<dbReference type="Proteomes" id="UP000762676">
    <property type="component" value="Unassembled WGS sequence"/>
</dbReference>
<dbReference type="AlphaFoldDB" id="A0AAV4EW91"/>
<keyword evidence="3" id="KW-1185">Reference proteome</keyword>
<name>A0AAV4EW91_9GAST</name>